<dbReference type="AlphaFoldDB" id="A0AAN8J9K2"/>
<evidence type="ECO:0000313" key="3">
    <source>
        <dbReference type="Proteomes" id="UP001347796"/>
    </source>
</evidence>
<proteinExistence type="predicted"/>
<evidence type="ECO:0000313" key="2">
    <source>
        <dbReference type="EMBL" id="KAK6173566.1"/>
    </source>
</evidence>
<reference evidence="2 3" key="1">
    <citation type="submission" date="2024-01" db="EMBL/GenBank/DDBJ databases">
        <title>The genome of the rayed Mediterranean limpet Patella caerulea (Linnaeus, 1758).</title>
        <authorList>
            <person name="Anh-Thu Weber A."/>
            <person name="Halstead-Nussloch G."/>
        </authorList>
    </citation>
    <scope>NUCLEOTIDE SEQUENCE [LARGE SCALE GENOMIC DNA]</scope>
    <source>
        <strain evidence="2">AATW-2023a</strain>
        <tissue evidence="2">Whole specimen</tissue>
    </source>
</reference>
<feature type="chain" id="PRO_5042849205" evidence="1">
    <location>
        <begin position="19"/>
        <end position="300"/>
    </location>
</feature>
<gene>
    <name evidence="2" type="ORF">SNE40_016991</name>
</gene>
<organism evidence="2 3">
    <name type="scientific">Patella caerulea</name>
    <name type="common">Rayed Mediterranean limpet</name>
    <dbReference type="NCBI Taxonomy" id="87958"/>
    <lineage>
        <taxon>Eukaryota</taxon>
        <taxon>Metazoa</taxon>
        <taxon>Spiralia</taxon>
        <taxon>Lophotrochozoa</taxon>
        <taxon>Mollusca</taxon>
        <taxon>Gastropoda</taxon>
        <taxon>Patellogastropoda</taxon>
        <taxon>Patelloidea</taxon>
        <taxon>Patellidae</taxon>
        <taxon>Patella</taxon>
    </lineage>
</organism>
<comment type="caution">
    <text evidence="2">The sequence shown here is derived from an EMBL/GenBank/DDBJ whole genome shotgun (WGS) entry which is preliminary data.</text>
</comment>
<name>A0AAN8J9K2_PATCE</name>
<protein>
    <submittedName>
        <fullName evidence="2">Uncharacterized protein</fullName>
    </submittedName>
</protein>
<keyword evidence="3" id="KW-1185">Reference proteome</keyword>
<dbReference type="EMBL" id="JAZGQO010000011">
    <property type="protein sequence ID" value="KAK6173566.1"/>
    <property type="molecule type" value="Genomic_DNA"/>
</dbReference>
<sequence>MKTLQLVILACVVIAAQAEIIGHATCDNSMQFYADGVLYTHTNDNDWTKSSPIRIPDNTQVIAVKCLDLGVVGGIKLSLSNGIRTDRTWKCSATHQYGWETPQFDDRGWSYAVSSHFNWGSQPAALNGKADWIWTNIFWGRDTTVYCRKVIGRGISGHATCDNRMQFYADGVPYTHVNDNDWTKSSIIGIPDNTQVIAIKCLDYGVVGGIKLALSNGVKTDRTWKCSATYEYGWETPEFNDGYWPYAVLPDFDWGSQPAALNGRAQWIWTTGFWGQDTTVYCRKVIGYRQVAVAASHSHS</sequence>
<feature type="signal peptide" evidence="1">
    <location>
        <begin position="1"/>
        <end position="18"/>
    </location>
</feature>
<keyword evidence="1" id="KW-0732">Signal</keyword>
<dbReference type="Proteomes" id="UP001347796">
    <property type="component" value="Unassembled WGS sequence"/>
</dbReference>
<dbReference type="Gene3D" id="2.60.120.260">
    <property type="entry name" value="Galactose-binding domain-like"/>
    <property type="match status" value="2"/>
</dbReference>
<evidence type="ECO:0000256" key="1">
    <source>
        <dbReference type="SAM" id="SignalP"/>
    </source>
</evidence>
<accession>A0AAN8J9K2</accession>